<gene>
    <name evidence="1" type="ORF">EHV23_12015</name>
</gene>
<sequence>MNTLTEGELQLSLPVGARGRCFDDPATHGLTHCMKAVDFIVETADRIWFIEFKDPEHSRAGERSREVFLHDFRSGRLDNDLKTKYRDSWLYEHAQGRLAKPVHFAVLIACSTLTAAELLNRTEALRRQLPLRGPGGRAWPVPHVAGCAVMNMGTWNRYMQNMPVTRLVPGQAASQGQVPAQSRPA</sequence>
<evidence type="ECO:0000313" key="1">
    <source>
        <dbReference type="EMBL" id="RRN44100.1"/>
    </source>
</evidence>
<name>A0A426FN53_9BURK</name>
<dbReference type="AlphaFoldDB" id="A0A426FN53"/>
<keyword evidence="2" id="KW-1185">Reference proteome</keyword>
<proteinExistence type="predicted"/>
<comment type="caution">
    <text evidence="1">The sequence shown here is derived from an EMBL/GenBank/DDBJ whole genome shotgun (WGS) entry which is preliminary data.</text>
</comment>
<organism evidence="1 2">
    <name type="scientific">Lautropia dentalis</name>
    <dbReference type="NCBI Taxonomy" id="2490857"/>
    <lineage>
        <taxon>Bacteria</taxon>
        <taxon>Pseudomonadati</taxon>
        <taxon>Pseudomonadota</taxon>
        <taxon>Betaproteobacteria</taxon>
        <taxon>Burkholderiales</taxon>
        <taxon>Burkholderiaceae</taxon>
        <taxon>Lautropia</taxon>
    </lineage>
</organism>
<protein>
    <submittedName>
        <fullName evidence="1">Uncharacterized protein</fullName>
    </submittedName>
</protein>
<dbReference type="RefSeq" id="WP_125096294.1">
    <property type="nucleotide sequence ID" value="NZ_RRUE01000002.1"/>
</dbReference>
<dbReference type="EMBL" id="RRUE01000002">
    <property type="protein sequence ID" value="RRN44100.1"/>
    <property type="molecule type" value="Genomic_DNA"/>
</dbReference>
<accession>A0A426FN53</accession>
<dbReference type="Proteomes" id="UP000270261">
    <property type="component" value="Unassembled WGS sequence"/>
</dbReference>
<dbReference type="OrthoDB" id="1551011at2"/>
<reference evidence="1 2" key="1">
    <citation type="submission" date="2018-11" db="EMBL/GenBank/DDBJ databases">
        <title>Genome sequencing of Lautropia sp. KCOM 2505 (= ChDC F240).</title>
        <authorList>
            <person name="Kook J.-K."/>
            <person name="Park S.-N."/>
            <person name="Lim Y.K."/>
        </authorList>
    </citation>
    <scope>NUCLEOTIDE SEQUENCE [LARGE SCALE GENOMIC DNA]</scope>
    <source>
        <strain evidence="1 2">KCOM 2505</strain>
    </source>
</reference>
<evidence type="ECO:0000313" key="2">
    <source>
        <dbReference type="Proteomes" id="UP000270261"/>
    </source>
</evidence>